<reference evidence="2 3" key="1">
    <citation type="submission" date="2017-04" db="EMBL/GenBank/DDBJ databases">
        <authorList>
            <person name="Afonso C.L."/>
            <person name="Miller P.J."/>
            <person name="Scott M.A."/>
            <person name="Spackman E."/>
            <person name="Goraichik I."/>
            <person name="Dimitrov K.M."/>
            <person name="Suarez D.L."/>
            <person name="Swayne D.E."/>
        </authorList>
    </citation>
    <scope>NUCLEOTIDE SEQUENCE [LARGE SCALE GENOMIC DNA]</scope>
    <source>
        <strain evidence="2 3">DSM 3385</strain>
    </source>
</reference>
<keyword evidence="1" id="KW-1133">Transmembrane helix</keyword>
<gene>
    <name evidence="2" type="ORF">SAMN02746065_12643</name>
</gene>
<feature type="transmembrane region" description="Helical" evidence="1">
    <location>
        <begin position="152"/>
        <end position="170"/>
    </location>
</feature>
<name>A0A1W2EA92_9BACT</name>
<evidence type="ECO:0000256" key="1">
    <source>
        <dbReference type="SAM" id="Phobius"/>
    </source>
</evidence>
<protein>
    <submittedName>
        <fullName evidence="2">Uncharacterized protein</fullName>
    </submittedName>
</protein>
<feature type="transmembrane region" description="Helical" evidence="1">
    <location>
        <begin position="112"/>
        <end position="132"/>
    </location>
</feature>
<sequence length="370" mass="41917">MTDQFKKLETVLDNPDSLTSISIKELKQLRRLCASAGLMATNSDPGISSTSKKIFPFNGIAVDPQKIEILKERLNQLITDKISFLQSMCFSVALLLHLFLLFWILTGHKMEILPWYLIVGSLGIILALKVLIPSSKEIHGVPLYYRLRSRHFIFFCIPMSSLVVVGLLFVSPMHLNLFSHELAIVTHDLPLSIGCGKNVFLKKTLKKGQTVVVEAIHGGCARVFSNEAGMVGYLPLEKIKFTHNNTMDQAKGQVKYLSMAVLLIWLTILFFFKLYHTKIVPALLRNLAQKNRRLLKNQLEATKLLSDIHQDSLVSTALDLQEAKTDLILKITKKYQTHADAVLDMKNMSEADKKKVLDKLFRWYSNSFES</sequence>
<dbReference type="STRING" id="1121400.SAMN02746065_12643"/>
<dbReference type="Proteomes" id="UP000192418">
    <property type="component" value="Unassembled WGS sequence"/>
</dbReference>
<organism evidence="2 3">
    <name type="scientific">Desulfocicer vacuolatum DSM 3385</name>
    <dbReference type="NCBI Taxonomy" id="1121400"/>
    <lineage>
        <taxon>Bacteria</taxon>
        <taxon>Pseudomonadati</taxon>
        <taxon>Thermodesulfobacteriota</taxon>
        <taxon>Desulfobacteria</taxon>
        <taxon>Desulfobacterales</taxon>
        <taxon>Desulfobacteraceae</taxon>
        <taxon>Desulfocicer</taxon>
    </lineage>
</organism>
<dbReference type="EMBL" id="FWXY01000026">
    <property type="protein sequence ID" value="SMD05958.1"/>
    <property type="molecule type" value="Genomic_DNA"/>
</dbReference>
<feature type="transmembrane region" description="Helical" evidence="1">
    <location>
        <begin position="256"/>
        <end position="275"/>
    </location>
</feature>
<dbReference type="AlphaFoldDB" id="A0A1W2EA92"/>
<dbReference type="RefSeq" id="WP_084071370.1">
    <property type="nucleotide sequence ID" value="NZ_FWXY01000026.1"/>
</dbReference>
<keyword evidence="1" id="KW-0812">Transmembrane</keyword>
<feature type="transmembrane region" description="Helical" evidence="1">
    <location>
        <begin position="82"/>
        <end position="106"/>
    </location>
</feature>
<keyword evidence="3" id="KW-1185">Reference proteome</keyword>
<keyword evidence="1" id="KW-0472">Membrane</keyword>
<evidence type="ECO:0000313" key="2">
    <source>
        <dbReference type="EMBL" id="SMD05958.1"/>
    </source>
</evidence>
<accession>A0A1W2EA92</accession>
<evidence type="ECO:0000313" key="3">
    <source>
        <dbReference type="Proteomes" id="UP000192418"/>
    </source>
</evidence>
<proteinExistence type="predicted"/>